<reference evidence="5" key="1">
    <citation type="submission" date="2021-11" db="EMBL/GenBank/DDBJ databases">
        <title>Cultivation dependent microbiological survey of springs from the worlds oldest radium mine currently devoted to the extraction of radon-saturated water.</title>
        <authorList>
            <person name="Kapinusova G."/>
            <person name="Smrhova T."/>
            <person name="Strejcek M."/>
            <person name="Suman J."/>
            <person name="Jani K."/>
            <person name="Pajer P."/>
            <person name="Uhlik O."/>
        </authorList>
    </citation>
    <scope>NUCLEOTIDE SEQUENCE [LARGE SCALE GENOMIC DNA]</scope>
    <source>
        <strain evidence="5">J379</strain>
    </source>
</reference>
<accession>A0ABY5PI43</accession>
<dbReference type="PRINTS" id="PR00080">
    <property type="entry name" value="SDRFAMILY"/>
</dbReference>
<name>A0ABY5PI43_9ACTN</name>
<evidence type="ECO:0000256" key="3">
    <source>
        <dbReference type="RuleBase" id="RU000363"/>
    </source>
</evidence>
<dbReference type="Gene3D" id="3.40.50.720">
    <property type="entry name" value="NAD(P)-binding Rossmann-like Domain"/>
    <property type="match status" value="1"/>
</dbReference>
<dbReference type="SUPFAM" id="SSF51735">
    <property type="entry name" value="NAD(P)-binding Rossmann-fold domains"/>
    <property type="match status" value="1"/>
</dbReference>
<evidence type="ECO:0000256" key="2">
    <source>
        <dbReference type="ARBA" id="ARBA00023002"/>
    </source>
</evidence>
<dbReference type="PRINTS" id="PR00081">
    <property type="entry name" value="GDHRDH"/>
</dbReference>
<keyword evidence="2" id="KW-0560">Oxidoreductase</keyword>
<keyword evidence="5" id="KW-1185">Reference proteome</keyword>
<dbReference type="PANTHER" id="PTHR44196">
    <property type="entry name" value="DEHYDROGENASE/REDUCTASE SDR FAMILY MEMBER 7B"/>
    <property type="match status" value="1"/>
</dbReference>
<dbReference type="PANTHER" id="PTHR44196:SF1">
    <property type="entry name" value="DEHYDROGENASE_REDUCTASE SDR FAMILY MEMBER 7B"/>
    <property type="match status" value="1"/>
</dbReference>
<evidence type="ECO:0000313" key="4">
    <source>
        <dbReference type="EMBL" id="UUY04344.1"/>
    </source>
</evidence>
<dbReference type="InterPro" id="IPR002347">
    <property type="entry name" value="SDR_fam"/>
</dbReference>
<organism evidence="4 5">
    <name type="scientific">Svornostia abyssi</name>
    <dbReference type="NCBI Taxonomy" id="2898438"/>
    <lineage>
        <taxon>Bacteria</taxon>
        <taxon>Bacillati</taxon>
        <taxon>Actinomycetota</taxon>
        <taxon>Thermoleophilia</taxon>
        <taxon>Solirubrobacterales</taxon>
        <taxon>Baekduiaceae</taxon>
        <taxon>Svornostia</taxon>
    </lineage>
</organism>
<dbReference type="Proteomes" id="UP001058860">
    <property type="component" value="Chromosome"/>
</dbReference>
<evidence type="ECO:0000256" key="1">
    <source>
        <dbReference type="ARBA" id="ARBA00006484"/>
    </source>
</evidence>
<protein>
    <submittedName>
        <fullName evidence="4">SDR family oxidoreductase</fullName>
    </submittedName>
</protein>
<proteinExistence type="inferred from homology"/>
<dbReference type="InterPro" id="IPR036291">
    <property type="entry name" value="NAD(P)-bd_dom_sf"/>
</dbReference>
<dbReference type="EMBL" id="CP088295">
    <property type="protein sequence ID" value="UUY04344.1"/>
    <property type="molecule type" value="Genomic_DNA"/>
</dbReference>
<dbReference type="CDD" id="cd05233">
    <property type="entry name" value="SDR_c"/>
    <property type="match status" value="1"/>
</dbReference>
<comment type="similarity">
    <text evidence="1 3">Belongs to the short-chain dehydrogenases/reductases (SDR) family.</text>
</comment>
<gene>
    <name evidence="4" type="ORF">LRS13_02075</name>
</gene>
<dbReference type="Pfam" id="PF00106">
    <property type="entry name" value="adh_short"/>
    <property type="match status" value="1"/>
</dbReference>
<evidence type="ECO:0000313" key="5">
    <source>
        <dbReference type="Proteomes" id="UP001058860"/>
    </source>
</evidence>
<dbReference type="RefSeq" id="WP_353864828.1">
    <property type="nucleotide sequence ID" value="NZ_CP088295.1"/>
</dbReference>
<sequence>MPSPLQDRIAFVTGASRGVGAAVARQLHAAGTRVALASRSGDDLGLDGALGLTCDVADRAQVDAAIAATVERFGALDIAVANAGVGAYGDFVDLPWDKVQAMIDINLMGTLHTARAAIPHLISRGGGDLLAVASVAGLRAFPGESVYNASKFGQVGFIRSLDHELRDKGVRCTNICPGGVATDFAMGDGRTPDMPELEGMMTPDEVAEVVLFALTRPRSVRILTTSFRPAGEGSWG</sequence>